<dbReference type="InterPro" id="IPR011335">
    <property type="entry name" value="Restrct_endonuc-II-like"/>
</dbReference>
<evidence type="ECO:0000256" key="4">
    <source>
        <dbReference type="ARBA" id="ARBA00022759"/>
    </source>
</evidence>
<evidence type="ECO:0000256" key="6">
    <source>
        <dbReference type="ARBA" id="ARBA00022801"/>
    </source>
</evidence>
<keyword evidence="7" id="KW-0238">DNA-binding</keyword>
<keyword evidence="6" id="KW-0378">Hydrolase</keyword>
<protein>
    <submittedName>
        <fullName evidence="13">LAFE_0H04566g1_1</fullName>
    </submittedName>
</protein>
<dbReference type="Gene3D" id="3.40.50.10130">
    <property type="match status" value="1"/>
</dbReference>
<keyword evidence="3" id="KW-0540">Nuclease</keyword>
<keyword evidence="8" id="KW-0234">DNA repair</keyword>
<dbReference type="OMA" id="THILDIM"/>
<dbReference type="GO" id="GO:1901255">
    <property type="term" value="P:nucleotide-excision repair involved in interstrand cross-link repair"/>
    <property type="evidence" value="ECO:0007669"/>
    <property type="project" value="TreeGrafter"/>
</dbReference>
<evidence type="ECO:0000256" key="3">
    <source>
        <dbReference type="ARBA" id="ARBA00022722"/>
    </source>
</evidence>
<evidence type="ECO:0000256" key="9">
    <source>
        <dbReference type="ARBA" id="ARBA00023242"/>
    </source>
</evidence>
<dbReference type="GO" id="GO:0000110">
    <property type="term" value="C:nucleotide-excision repair factor 1 complex"/>
    <property type="evidence" value="ECO:0007669"/>
    <property type="project" value="TreeGrafter"/>
</dbReference>
<evidence type="ECO:0000256" key="2">
    <source>
        <dbReference type="ARBA" id="ARBA00010015"/>
    </source>
</evidence>
<dbReference type="GO" id="GO:0000736">
    <property type="term" value="P:double-strand break repair via single-strand annealing, removal of nonhomologous ends"/>
    <property type="evidence" value="ECO:0007669"/>
    <property type="project" value="TreeGrafter"/>
</dbReference>
<evidence type="ECO:0000259" key="12">
    <source>
        <dbReference type="SMART" id="SM00891"/>
    </source>
</evidence>
<proteinExistence type="inferred from homology"/>
<dbReference type="InterPro" id="IPR006166">
    <property type="entry name" value="ERCC4_domain"/>
</dbReference>
<keyword evidence="4" id="KW-0255">Endonuclease</keyword>
<dbReference type="CDD" id="cd20078">
    <property type="entry name" value="XPF_nuclease_XPF_euk"/>
    <property type="match status" value="1"/>
</dbReference>
<dbReference type="InterPro" id="IPR047520">
    <property type="entry name" value="XPF_nuclease"/>
</dbReference>
<dbReference type="STRING" id="4955.A0A1G4MJW1"/>
<comment type="similarity">
    <text evidence="2">Belongs to the XPF family.</text>
</comment>
<keyword evidence="9" id="KW-0539">Nucleus</keyword>
<evidence type="ECO:0000256" key="11">
    <source>
        <dbReference type="SAM" id="MobiDB-lite"/>
    </source>
</evidence>
<dbReference type="SMART" id="SM00891">
    <property type="entry name" value="ERCC4"/>
    <property type="match status" value="1"/>
</dbReference>
<feature type="region of interest" description="Disordered" evidence="11">
    <location>
        <begin position="1"/>
        <end position="34"/>
    </location>
</feature>
<evidence type="ECO:0000256" key="7">
    <source>
        <dbReference type="ARBA" id="ARBA00023125"/>
    </source>
</evidence>
<evidence type="ECO:0000256" key="8">
    <source>
        <dbReference type="ARBA" id="ARBA00023204"/>
    </source>
</evidence>
<dbReference type="InterPro" id="IPR006167">
    <property type="entry name" value="XPF"/>
</dbReference>
<dbReference type="PANTHER" id="PTHR10150:SF0">
    <property type="entry name" value="DNA REPAIR ENDONUCLEASE XPF"/>
    <property type="match status" value="1"/>
</dbReference>
<dbReference type="FunFam" id="3.40.50.10130:FF:000009">
    <property type="entry name" value="UV endonuclease"/>
    <property type="match status" value="1"/>
</dbReference>
<dbReference type="InterPro" id="IPR010994">
    <property type="entry name" value="RuvA_2-like"/>
</dbReference>
<reference evidence="13 14" key="1">
    <citation type="submission" date="2016-03" db="EMBL/GenBank/DDBJ databases">
        <authorList>
            <person name="Devillers H."/>
        </authorList>
    </citation>
    <scope>NUCLEOTIDE SEQUENCE [LARGE SCALE GENOMIC DNA]</scope>
    <source>
        <strain evidence="13">CBS 6772</strain>
    </source>
</reference>
<dbReference type="GO" id="GO:0003697">
    <property type="term" value="F:single-stranded DNA binding"/>
    <property type="evidence" value="ECO:0007669"/>
    <property type="project" value="InterPro"/>
</dbReference>
<dbReference type="OrthoDB" id="361020at2759"/>
<keyword evidence="14" id="KW-1185">Reference proteome</keyword>
<feature type="compositionally biased region" description="Basic and acidic residues" evidence="11">
    <location>
        <begin position="18"/>
        <end position="34"/>
    </location>
</feature>
<name>A0A1G4MJW1_LACFM</name>
<comment type="subcellular location">
    <subcellularLocation>
        <location evidence="1">Nucleus</location>
    </subcellularLocation>
</comment>
<gene>
    <name evidence="13" type="ORF">LAFE_0H04566G</name>
</gene>
<feature type="domain" description="ERCC4" evidence="12">
    <location>
        <begin position="770"/>
        <end position="850"/>
    </location>
</feature>
<dbReference type="SUPFAM" id="SSF47781">
    <property type="entry name" value="RuvA domain 2-like"/>
    <property type="match status" value="1"/>
</dbReference>
<organism evidence="13 14">
    <name type="scientific">Lachancea fermentati</name>
    <name type="common">Zygosaccharomyces fermentati</name>
    <dbReference type="NCBI Taxonomy" id="4955"/>
    <lineage>
        <taxon>Eukaryota</taxon>
        <taxon>Fungi</taxon>
        <taxon>Dikarya</taxon>
        <taxon>Ascomycota</taxon>
        <taxon>Saccharomycotina</taxon>
        <taxon>Saccharomycetes</taxon>
        <taxon>Saccharomycetales</taxon>
        <taxon>Saccharomycetaceae</taxon>
        <taxon>Lachancea</taxon>
    </lineage>
</organism>
<evidence type="ECO:0000313" key="13">
    <source>
        <dbReference type="EMBL" id="SCW04039.1"/>
    </source>
</evidence>
<keyword evidence="10" id="KW-0175">Coiled coil</keyword>
<dbReference type="GO" id="GO:0003684">
    <property type="term" value="F:damaged DNA binding"/>
    <property type="evidence" value="ECO:0007669"/>
    <property type="project" value="TreeGrafter"/>
</dbReference>
<dbReference type="GO" id="GO:0000724">
    <property type="term" value="P:double-strand break repair via homologous recombination"/>
    <property type="evidence" value="ECO:0007669"/>
    <property type="project" value="TreeGrafter"/>
</dbReference>
<dbReference type="Proteomes" id="UP000190831">
    <property type="component" value="Chromosome H"/>
</dbReference>
<feature type="coiled-coil region" evidence="10">
    <location>
        <begin position="487"/>
        <end position="534"/>
    </location>
</feature>
<sequence length="1008" mass="116309">MSLFVREESDEEELVLELSRHEEDEENVRQREEEALYPLIPDDDDDHMKPNLEDIRPVDIQLSLALPFQQLIVENMLISEDCMLVLGKGLGIEPIIANLLYVLATPTRIDGQEKRSLVIVLNANEQDNNVIKEEIMELSWTSEAEDYQRPFNVVTADTLSIDQRQKLYLEGGIISVTSRILIVDLLSGIIHPNRITGIVILHVENLHDFSNESFITDMYRSMNKWGFIKGFSESPESFVTEFSPLARKLKDLRLKKTLLWPRFHVDVSACLNMQKDNKVMEVKVSLSNSMSQIQYGLFGCLKKCIEELNRKNPTLALESWDVENCLHENFLKSIHAVLTPNWHRISFESKQLVKDISTLRKLLHALISYDAVDFYEIIKIILDANKPSVTRKYSESPWLMAEESQAVISYAKKRVFDGNEYELEELPKWEQLMAILEDISDERGNSVGSLGPTLIMCSDDKTCKQLKQVLSYSDRKVGCRRHMMNKIRAYMHRREDLKKTTKEIQEEYENERINSELQVSRAFAKEEIESKRRRTRGAAAIAAVDRLKRASSSSGEDIEEMMSLENIDQELNMILEGTSDEPSQFERSQYAESSNEEDELMLLEESMKIEESLPSKDSKADQLAHINTEDYQYVEREDQIIVEKFYNKSNDLLLQEIMPQYIIMYEPHLSFIRRVEVYKAVYKELSPKVYFMYYGDSVEEQSHLLAIKKEKDAFTKLIREHSKMAQHFETDEDLSRYKNLAQRKLQLTRTVRNTRIAGGQGAAEVVTRDVVVVDTREFRAPLPGLLYRYGVKVVPCMLTVGDYIVSPEICIERKSISDLIGSFKSGRLIDQCKKMVKYYKYPTLLIEFDDDDSFSLEPFSERRYATKSSTSHPIGSQLMQDEIQLQIASLIMKFPSLKILWSSSPLQTVNIFLDLKAGRQQPDPTLCVAVGVTKKPDSDSKQKNANDQSLKGLLTIPGLSNIDYFNIVKRVKKYSSLQKLSKEQLADLLNDPDLSERIYNFVKENDEH</sequence>
<dbReference type="PANTHER" id="PTHR10150">
    <property type="entry name" value="DNA REPAIR ENDONUCLEASE XPF"/>
    <property type="match status" value="1"/>
</dbReference>
<dbReference type="EMBL" id="LT598491">
    <property type="protein sequence ID" value="SCW04039.1"/>
    <property type="molecule type" value="Genomic_DNA"/>
</dbReference>
<evidence type="ECO:0000256" key="1">
    <source>
        <dbReference type="ARBA" id="ARBA00004123"/>
    </source>
</evidence>
<accession>A0A1G4MJW1</accession>
<dbReference type="NCBIfam" id="TIGR00596">
    <property type="entry name" value="rad1"/>
    <property type="match status" value="1"/>
</dbReference>
<keyword evidence="5" id="KW-0227">DNA damage</keyword>
<dbReference type="GO" id="GO:0000014">
    <property type="term" value="F:single-stranded DNA endodeoxyribonuclease activity"/>
    <property type="evidence" value="ECO:0007669"/>
    <property type="project" value="TreeGrafter"/>
</dbReference>
<dbReference type="AlphaFoldDB" id="A0A1G4MJW1"/>
<dbReference type="Gene3D" id="1.10.150.20">
    <property type="entry name" value="5' to 3' exonuclease, C-terminal subdomain"/>
    <property type="match status" value="1"/>
</dbReference>
<evidence type="ECO:0000313" key="14">
    <source>
        <dbReference type="Proteomes" id="UP000190831"/>
    </source>
</evidence>
<evidence type="ECO:0000256" key="10">
    <source>
        <dbReference type="SAM" id="Coils"/>
    </source>
</evidence>
<dbReference type="Pfam" id="PF02732">
    <property type="entry name" value="ERCC4"/>
    <property type="match status" value="1"/>
</dbReference>
<evidence type="ECO:0000256" key="5">
    <source>
        <dbReference type="ARBA" id="ARBA00022763"/>
    </source>
</evidence>
<dbReference type="SUPFAM" id="SSF52980">
    <property type="entry name" value="Restriction endonuclease-like"/>
    <property type="match status" value="1"/>
</dbReference>
<dbReference type="GO" id="GO:0000712">
    <property type="term" value="P:resolution of meiotic recombination intermediates"/>
    <property type="evidence" value="ECO:0007669"/>
    <property type="project" value="TreeGrafter"/>
</dbReference>